<evidence type="ECO:0008006" key="7">
    <source>
        <dbReference type="Google" id="ProtNLM"/>
    </source>
</evidence>
<evidence type="ECO:0000256" key="4">
    <source>
        <dbReference type="RuleBase" id="RU362118"/>
    </source>
</evidence>
<dbReference type="Gene3D" id="3.40.640.10">
    <property type="entry name" value="Type I PLP-dependent aspartate aminotransferase-like (Major domain)"/>
    <property type="match status" value="1"/>
</dbReference>
<evidence type="ECO:0000256" key="1">
    <source>
        <dbReference type="ARBA" id="ARBA00001933"/>
    </source>
</evidence>
<reference evidence="6" key="1">
    <citation type="journal article" date="2017" name="Int. J. Syst. Evol. Microbiol.">
        <title>Notoacmeibacter marinus gen. nov., sp. nov., isolated from the gut of a limpet and proposal of Notoacmeibacteraceae fam. nov. in the order Rhizobiales of the class Alphaproteobacteria.</title>
        <authorList>
            <person name="Huang Z."/>
            <person name="Guo F."/>
            <person name="Lai Q."/>
        </authorList>
    </citation>
    <scope>NUCLEOTIDE SEQUENCE [LARGE SCALE GENOMIC DNA]</scope>
    <source>
        <strain evidence="6">XMTR2A4</strain>
    </source>
</reference>
<name>A0A231UY17_9HYPH</name>
<keyword evidence="6" id="KW-1185">Reference proteome</keyword>
<protein>
    <recommendedName>
        <fullName evidence="7">Cystathionine beta-lyase</fullName>
    </recommendedName>
</protein>
<comment type="cofactor">
    <cofactor evidence="1 4">
        <name>pyridoxal 5'-phosphate</name>
        <dbReference type="ChEBI" id="CHEBI:597326"/>
    </cofactor>
</comment>
<evidence type="ECO:0000256" key="2">
    <source>
        <dbReference type="ARBA" id="ARBA00022898"/>
    </source>
</evidence>
<dbReference type="RefSeq" id="WP_094077651.1">
    <property type="nucleotide sequence ID" value="NZ_NBYO01000002.1"/>
</dbReference>
<dbReference type="InterPro" id="IPR000277">
    <property type="entry name" value="Cys/Met-Metab_PyrdxlP-dep_enz"/>
</dbReference>
<feature type="modified residue" description="N6-(pyridoxal phosphate)lysine" evidence="3">
    <location>
        <position position="206"/>
    </location>
</feature>
<keyword evidence="2 3" id="KW-0663">Pyridoxal phosphate</keyword>
<dbReference type="GO" id="GO:0005737">
    <property type="term" value="C:cytoplasm"/>
    <property type="evidence" value="ECO:0007669"/>
    <property type="project" value="TreeGrafter"/>
</dbReference>
<dbReference type="Proteomes" id="UP000215405">
    <property type="component" value="Unassembled WGS sequence"/>
</dbReference>
<sequence length="387" mass="42309">MSDRLTPELATLLAAAFDGAGGAITPPIVQTSLFAFETYSDFEDRMAGRTKAAIYTRVQNPTVAAFEELMAKAEAGDEAVAFASGMAAVTSTLLAFLKPGDRVACVEHVYPDTFRLMERLLRPFGIDIAYYPPKRFEEDEQLLDGVRLAYLESPSSVVFEPMDLSTVARHARRHGTLSVIDNSWASPVLQRPLSLGIDMVLHSASKYISGHSDTVAGVVVASHDHVARIRDLTLPLLGAKLAPFEAFLLTRGLRTLVPRMKQHEATANLFVERLSKVPQVRRVHSPGKGDAPCLEGRSGLMSIEFDDTVDIPRFCDALRHFRLGVSWGGFESLVLPARVGIAQAGDHNSMRFFGVSPNLVRLNLGLEEAEDLWRDFTDALNSSVTAG</sequence>
<dbReference type="AlphaFoldDB" id="A0A231UY17"/>
<dbReference type="NCBIfam" id="NF004627">
    <property type="entry name" value="PRK05968.1"/>
    <property type="match status" value="1"/>
</dbReference>
<dbReference type="GO" id="GO:0019346">
    <property type="term" value="P:transsulfuration"/>
    <property type="evidence" value="ECO:0007669"/>
    <property type="project" value="InterPro"/>
</dbReference>
<dbReference type="GO" id="GO:0016846">
    <property type="term" value="F:carbon-sulfur lyase activity"/>
    <property type="evidence" value="ECO:0007669"/>
    <property type="project" value="TreeGrafter"/>
</dbReference>
<proteinExistence type="inferred from homology"/>
<dbReference type="Gene3D" id="3.90.1150.10">
    <property type="entry name" value="Aspartate Aminotransferase, domain 1"/>
    <property type="match status" value="1"/>
</dbReference>
<dbReference type="InterPro" id="IPR015424">
    <property type="entry name" value="PyrdxlP-dep_Trfase"/>
</dbReference>
<dbReference type="SUPFAM" id="SSF53383">
    <property type="entry name" value="PLP-dependent transferases"/>
    <property type="match status" value="1"/>
</dbReference>
<comment type="similarity">
    <text evidence="4">Belongs to the trans-sulfuration enzymes family.</text>
</comment>
<gene>
    <name evidence="5" type="ORF">B7H23_12225</name>
</gene>
<dbReference type="EMBL" id="NBYO01000002">
    <property type="protein sequence ID" value="OXT00835.1"/>
    <property type="molecule type" value="Genomic_DNA"/>
</dbReference>
<evidence type="ECO:0000256" key="3">
    <source>
        <dbReference type="PIRSR" id="PIRSR001434-2"/>
    </source>
</evidence>
<accession>A0A231UY17</accession>
<dbReference type="Pfam" id="PF01053">
    <property type="entry name" value="Cys_Met_Meta_PP"/>
    <property type="match status" value="1"/>
</dbReference>
<dbReference type="FunFam" id="3.40.640.10:FF:000046">
    <property type="entry name" value="Cystathionine gamma-lyase"/>
    <property type="match status" value="1"/>
</dbReference>
<evidence type="ECO:0000313" key="5">
    <source>
        <dbReference type="EMBL" id="OXT00835.1"/>
    </source>
</evidence>
<organism evidence="5 6">
    <name type="scientific">Notoacmeibacter marinus</name>
    <dbReference type="NCBI Taxonomy" id="1876515"/>
    <lineage>
        <taxon>Bacteria</taxon>
        <taxon>Pseudomonadati</taxon>
        <taxon>Pseudomonadota</taxon>
        <taxon>Alphaproteobacteria</taxon>
        <taxon>Hyphomicrobiales</taxon>
        <taxon>Notoacmeibacteraceae</taxon>
        <taxon>Notoacmeibacter</taxon>
    </lineage>
</organism>
<dbReference type="PANTHER" id="PTHR11808:SF80">
    <property type="entry name" value="CYSTATHIONINE GAMMA-LYASE"/>
    <property type="match status" value="1"/>
</dbReference>
<dbReference type="InterPro" id="IPR015421">
    <property type="entry name" value="PyrdxlP-dep_Trfase_major"/>
</dbReference>
<dbReference type="PANTHER" id="PTHR11808">
    <property type="entry name" value="TRANS-SULFURATION ENZYME FAMILY MEMBER"/>
    <property type="match status" value="1"/>
</dbReference>
<dbReference type="PIRSF" id="PIRSF001434">
    <property type="entry name" value="CGS"/>
    <property type="match status" value="1"/>
</dbReference>
<dbReference type="GO" id="GO:0030170">
    <property type="term" value="F:pyridoxal phosphate binding"/>
    <property type="evidence" value="ECO:0007669"/>
    <property type="project" value="InterPro"/>
</dbReference>
<comment type="caution">
    <text evidence="5">The sequence shown here is derived from an EMBL/GenBank/DDBJ whole genome shotgun (WGS) entry which is preliminary data.</text>
</comment>
<evidence type="ECO:0000313" key="6">
    <source>
        <dbReference type="Proteomes" id="UP000215405"/>
    </source>
</evidence>
<dbReference type="InterPro" id="IPR015422">
    <property type="entry name" value="PyrdxlP-dep_Trfase_small"/>
</dbReference>